<gene>
    <name evidence="1" type="ORF">Dsi01nite_059730</name>
</gene>
<name>A0A919PPM8_9ACTN</name>
<dbReference type="Proteomes" id="UP000660611">
    <property type="component" value="Unassembled WGS sequence"/>
</dbReference>
<evidence type="ECO:0000313" key="1">
    <source>
        <dbReference type="EMBL" id="GIG47932.1"/>
    </source>
</evidence>
<reference evidence="1" key="1">
    <citation type="submission" date="2021-01" db="EMBL/GenBank/DDBJ databases">
        <title>Whole genome shotgun sequence of Dactylosporangium siamense NBRC 106093.</title>
        <authorList>
            <person name="Komaki H."/>
            <person name="Tamura T."/>
        </authorList>
    </citation>
    <scope>NUCLEOTIDE SEQUENCE</scope>
    <source>
        <strain evidence="1">NBRC 106093</strain>
    </source>
</reference>
<accession>A0A919PPM8</accession>
<dbReference type="EMBL" id="BONQ01000091">
    <property type="protein sequence ID" value="GIG47932.1"/>
    <property type="molecule type" value="Genomic_DNA"/>
</dbReference>
<comment type="caution">
    <text evidence="1">The sequence shown here is derived from an EMBL/GenBank/DDBJ whole genome shotgun (WGS) entry which is preliminary data.</text>
</comment>
<evidence type="ECO:0000313" key="2">
    <source>
        <dbReference type="Proteomes" id="UP000660611"/>
    </source>
</evidence>
<proteinExistence type="predicted"/>
<sequence>MKAIYPDGGGGDPEAMPGVCPETQGAAGVRSLTLAVDGESFALSPNEFGGTDYAWLSGPNPGYGFGVSPTRSLSLDEHMENIRNFLAQVDPATGYIEDD</sequence>
<dbReference type="AlphaFoldDB" id="A0A919PPM8"/>
<organism evidence="1 2">
    <name type="scientific">Dactylosporangium siamense</name>
    <dbReference type="NCBI Taxonomy" id="685454"/>
    <lineage>
        <taxon>Bacteria</taxon>
        <taxon>Bacillati</taxon>
        <taxon>Actinomycetota</taxon>
        <taxon>Actinomycetes</taxon>
        <taxon>Micromonosporales</taxon>
        <taxon>Micromonosporaceae</taxon>
        <taxon>Dactylosporangium</taxon>
    </lineage>
</organism>
<keyword evidence="2" id="KW-1185">Reference proteome</keyword>
<dbReference type="RefSeq" id="WP_203849651.1">
    <property type="nucleotide sequence ID" value="NZ_BAAAVW010000021.1"/>
</dbReference>
<protein>
    <submittedName>
        <fullName evidence="1">Uncharacterized protein</fullName>
    </submittedName>
</protein>